<dbReference type="InterPro" id="IPR036928">
    <property type="entry name" value="AS_sf"/>
</dbReference>
<reference evidence="4 5" key="1">
    <citation type="submission" date="2024-09" db="EMBL/GenBank/DDBJ databases">
        <title>The Natural Products Discovery Center: Release of the First 8490 Sequenced Strains for Exploring Actinobacteria Biosynthetic Diversity.</title>
        <authorList>
            <person name="Kalkreuter E."/>
            <person name="Kautsar S.A."/>
            <person name="Yang D."/>
            <person name="Bader C.D."/>
            <person name="Teijaro C.N."/>
            <person name="Fluegel L."/>
            <person name="Davis C.M."/>
            <person name="Simpson J.R."/>
            <person name="Lauterbach L."/>
            <person name="Steele A.D."/>
            <person name="Gui C."/>
            <person name="Meng S."/>
            <person name="Li G."/>
            <person name="Viehrig K."/>
            <person name="Ye F."/>
            <person name="Su P."/>
            <person name="Kiefer A.F."/>
            <person name="Nichols A."/>
            <person name="Cepeda A.J."/>
            <person name="Yan W."/>
            <person name="Fan B."/>
            <person name="Jiang Y."/>
            <person name="Adhikari A."/>
            <person name="Zheng C.-J."/>
            <person name="Schuster L."/>
            <person name="Cowan T.M."/>
            <person name="Smanski M.J."/>
            <person name="Chevrette M.G."/>
            <person name="De Carvalho L.P.S."/>
            <person name="Shen B."/>
        </authorList>
    </citation>
    <scope>NUCLEOTIDE SEQUENCE [LARGE SCALE GENOMIC DNA]</scope>
    <source>
        <strain evidence="4 5">NPDC058584</strain>
    </source>
</reference>
<dbReference type="InterPro" id="IPR023631">
    <property type="entry name" value="Amidase_dom"/>
</dbReference>
<evidence type="ECO:0000313" key="4">
    <source>
        <dbReference type="EMBL" id="MFD3961607.1"/>
    </source>
</evidence>
<feature type="region of interest" description="Disordered" evidence="2">
    <location>
        <begin position="1"/>
        <end position="53"/>
    </location>
</feature>
<protein>
    <submittedName>
        <fullName evidence="4">Amidase</fullName>
        <ecNumber evidence="4">3.5.1.4</ecNumber>
    </submittedName>
</protein>
<accession>A0ABW6E866</accession>
<dbReference type="EMBL" id="JBHXPM010000062">
    <property type="protein sequence ID" value="MFD3961607.1"/>
    <property type="molecule type" value="Genomic_DNA"/>
</dbReference>
<feature type="compositionally biased region" description="Basic and acidic residues" evidence="2">
    <location>
        <begin position="7"/>
        <end position="26"/>
    </location>
</feature>
<dbReference type="RefSeq" id="WP_381302580.1">
    <property type="nucleotide sequence ID" value="NZ_JBHVRE010000058.1"/>
</dbReference>
<keyword evidence="4" id="KW-0378">Hydrolase</keyword>
<comment type="similarity">
    <text evidence="1">Belongs to the amidase family.</text>
</comment>
<dbReference type="PROSITE" id="PS00571">
    <property type="entry name" value="AMIDASES"/>
    <property type="match status" value="1"/>
</dbReference>
<dbReference type="SUPFAM" id="SSF75304">
    <property type="entry name" value="Amidase signature (AS) enzymes"/>
    <property type="match status" value="1"/>
</dbReference>
<evidence type="ECO:0000256" key="1">
    <source>
        <dbReference type="ARBA" id="ARBA00009199"/>
    </source>
</evidence>
<dbReference type="Gene3D" id="3.90.1300.10">
    <property type="entry name" value="Amidase signature (AS) domain"/>
    <property type="match status" value="1"/>
</dbReference>
<dbReference type="InterPro" id="IPR000120">
    <property type="entry name" value="Amidase"/>
</dbReference>
<dbReference type="Proteomes" id="UP001598300">
    <property type="component" value="Unassembled WGS sequence"/>
</dbReference>
<feature type="compositionally biased region" description="Basic and acidic residues" evidence="2">
    <location>
        <begin position="34"/>
        <end position="45"/>
    </location>
</feature>
<evidence type="ECO:0000256" key="2">
    <source>
        <dbReference type="SAM" id="MobiDB-lite"/>
    </source>
</evidence>
<keyword evidence="5" id="KW-1185">Reference proteome</keyword>
<dbReference type="PANTHER" id="PTHR11895:SF7">
    <property type="entry name" value="GLUTAMYL-TRNA(GLN) AMIDOTRANSFERASE SUBUNIT A, MITOCHONDRIAL"/>
    <property type="match status" value="1"/>
</dbReference>
<dbReference type="GO" id="GO:0004040">
    <property type="term" value="F:amidase activity"/>
    <property type="evidence" value="ECO:0007669"/>
    <property type="project" value="UniProtKB-EC"/>
</dbReference>
<dbReference type="PANTHER" id="PTHR11895">
    <property type="entry name" value="TRANSAMIDASE"/>
    <property type="match status" value="1"/>
</dbReference>
<evidence type="ECO:0000259" key="3">
    <source>
        <dbReference type="Pfam" id="PF01425"/>
    </source>
</evidence>
<feature type="domain" description="Amidase" evidence="3">
    <location>
        <begin position="91"/>
        <end position="510"/>
    </location>
</feature>
<dbReference type="EC" id="3.5.1.4" evidence="4"/>
<comment type="caution">
    <text evidence="4">The sequence shown here is derived from an EMBL/GenBank/DDBJ whole genome shotgun (WGS) entry which is preliminary data.</text>
</comment>
<sequence>MSSAEPTTERTEPDVRALPSRDDRAPDGQAPHDQAPDSRAPRPDGRAPAPEAVSIQEPVPAPAPAAVPAPLPGLAESARLLAASATTSTALVADALARIEATRTSLNAFRHLRAEAALAEAAEADRRLAAGERLPLLGVPVAVKDDTDVAGLPTHFGCDGERPPATADSEAVRRLRAAGAVIVGKTNSCELGQWPFTEGPAFGATRNPWNTDHTPGGSSGGSAAAVAAGLVPAALGSDGAGSVRIPAAWTHLVGIKPQRGRVSVHPHHDAFQGLTVNGPLARTVADAALLLDAAAGAHPGDLHRPPAVRASDAARRDPGRLRIALAWRPPLTLTGAGPDPEVRRAVAALAETLARLGHHVEEARPRYGLIGLAFVPRATTGIAEFAARHPEPALLDPRTRSALRTGTRLGGRVVRAARAREVRQHRRIGALFDTYDVLLTPTTAAPPPRIGTFDRIGAWRTDVTMAAACPYAWPWNVLGWPGISVPAGFTRSGLPVGAQLLGPSRSEERLIALAAQLEDDLRWYERRPPGS</sequence>
<name>A0ABW6E866_9ACTN</name>
<dbReference type="InterPro" id="IPR020556">
    <property type="entry name" value="Amidase_CS"/>
</dbReference>
<evidence type="ECO:0000313" key="5">
    <source>
        <dbReference type="Proteomes" id="UP001598300"/>
    </source>
</evidence>
<dbReference type="Pfam" id="PF01425">
    <property type="entry name" value="Amidase"/>
    <property type="match status" value="1"/>
</dbReference>
<gene>
    <name evidence="4" type="ORF">ACFWR3_36675</name>
</gene>
<organism evidence="4 5">
    <name type="scientific">Streptomyces bacillaris</name>
    <dbReference type="NCBI Taxonomy" id="68179"/>
    <lineage>
        <taxon>Bacteria</taxon>
        <taxon>Bacillati</taxon>
        <taxon>Actinomycetota</taxon>
        <taxon>Actinomycetes</taxon>
        <taxon>Kitasatosporales</taxon>
        <taxon>Streptomycetaceae</taxon>
        <taxon>Streptomyces</taxon>
    </lineage>
</organism>
<proteinExistence type="inferred from homology"/>
<dbReference type="NCBIfam" id="NF004717">
    <property type="entry name" value="PRK06061.1"/>
    <property type="match status" value="1"/>
</dbReference>